<accession>G5AAR6</accession>
<evidence type="ECO:0000313" key="3">
    <source>
        <dbReference type="Proteomes" id="UP000002640"/>
    </source>
</evidence>
<dbReference type="GeneID" id="20661246"/>
<dbReference type="AlphaFoldDB" id="G5AAR6"/>
<proteinExistence type="predicted"/>
<dbReference type="EMBL" id="JH159162">
    <property type="protein sequence ID" value="EGZ07695.1"/>
    <property type="molecule type" value="Genomic_DNA"/>
</dbReference>
<organism evidence="2 3">
    <name type="scientific">Phytophthora sojae (strain P6497)</name>
    <name type="common">Soybean stem and root rot agent</name>
    <name type="synonym">Phytophthora megasperma f. sp. glycines</name>
    <dbReference type="NCBI Taxonomy" id="1094619"/>
    <lineage>
        <taxon>Eukaryota</taxon>
        <taxon>Sar</taxon>
        <taxon>Stramenopiles</taxon>
        <taxon>Oomycota</taxon>
        <taxon>Peronosporomycetes</taxon>
        <taxon>Peronosporales</taxon>
        <taxon>Peronosporaceae</taxon>
        <taxon>Phytophthora</taxon>
    </lineage>
</organism>
<dbReference type="KEGG" id="psoj:PHYSODRAFT_528548"/>
<protein>
    <submittedName>
        <fullName evidence="2">Uncharacterized protein</fullName>
    </submittedName>
</protein>
<dbReference type="Proteomes" id="UP000002640">
    <property type="component" value="Unassembled WGS sequence"/>
</dbReference>
<feature type="region of interest" description="Disordered" evidence="1">
    <location>
        <begin position="167"/>
        <end position="186"/>
    </location>
</feature>
<reference evidence="2 3" key="1">
    <citation type="journal article" date="2006" name="Science">
        <title>Phytophthora genome sequences uncover evolutionary origins and mechanisms of pathogenesis.</title>
        <authorList>
            <person name="Tyler B.M."/>
            <person name="Tripathy S."/>
            <person name="Zhang X."/>
            <person name="Dehal P."/>
            <person name="Jiang R.H."/>
            <person name="Aerts A."/>
            <person name="Arredondo F.D."/>
            <person name="Baxter L."/>
            <person name="Bensasson D."/>
            <person name="Beynon J.L."/>
            <person name="Chapman J."/>
            <person name="Damasceno C.M."/>
            <person name="Dorrance A.E."/>
            <person name="Dou D."/>
            <person name="Dickerman A.W."/>
            <person name="Dubchak I.L."/>
            <person name="Garbelotto M."/>
            <person name="Gijzen M."/>
            <person name="Gordon S.G."/>
            <person name="Govers F."/>
            <person name="Grunwald N.J."/>
            <person name="Huang W."/>
            <person name="Ivors K.L."/>
            <person name="Jones R.W."/>
            <person name="Kamoun S."/>
            <person name="Krampis K."/>
            <person name="Lamour K.H."/>
            <person name="Lee M.K."/>
            <person name="McDonald W.H."/>
            <person name="Medina M."/>
            <person name="Meijer H.J."/>
            <person name="Nordberg E.K."/>
            <person name="Maclean D.J."/>
            <person name="Ospina-Giraldo M.D."/>
            <person name="Morris P.F."/>
            <person name="Phuntumart V."/>
            <person name="Putnam N.H."/>
            <person name="Rash S."/>
            <person name="Rose J.K."/>
            <person name="Sakihama Y."/>
            <person name="Salamov A.A."/>
            <person name="Savidor A."/>
            <person name="Scheuring C.F."/>
            <person name="Smith B.M."/>
            <person name="Sobral B.W."/>
            <person name="Terry A."/>
            <person name="Torto-Alalibo T.A."/>
            <person name="Win J."/>
            <person name="Xu Z."/>
            <person name="Zhang H."/>
            <person name="Grigoriev I.V."/>
            <person name="Rokhsar D.S."/>
            <person name="Boore J.L."/>
        </authorList>
    </citation>
    <scope>NUCLEOTIDE SEQUENCE [LARGE SCALE GENOMIC DNA]</scope>
    <source>
        <strain evidence="2 3">P6497</strain>
    </source>
</reference>
<evidence type="ECO:0000313" key="2">
    <source>
        <dbReference type="EMBL" id="EGZ07695.1"/>
    </source>
</evidence>
<dbReference type="OMA" id="LEINGNW"/>
<dbReference type="RefSeq" id="XP_009537261.1">
    <property type="nucleotide sequence ID" value="XM_009538966.1"/>
</dbReference>
<keyword evidence="3" id="KW-1185">Reference proteome</keyword>
<gene>
    <name evidence="2" type="ORF">PHYSODRAFT_528548</name>
</gene>
<dbReference type="InParanoid" id="G5AAR6"/>
<name>G5AAR6_PHYSP</name>
<feature type="compositionally biased region" description="Basic and acidic residues" evidence="1">
    <location>
        <begin position="175"/>
        <end position="186"/>
    </location>
</feature>
<evidence type="ECO:0000256" key="1">
    <source>
        <dbReference type="SAM" id="MobiDB-lite"/>
    </source>
</evidence>
<sequence>MTEDNFTALLSQRVKRVSSKDKRAWNQDIFGNLRFEFCIYCRSRDPQPTIHRATVAVQQYQQDNNISLGPITRNHVTTAHARQPDETPFALPGDNTTRQAMALDASMAALNAESTADRDKVATIRLQINCNWTDFQVDVRSLRAAVGLPAHDIFTQGIYHDFVPVEPPETDMNDDDHREEITSQVV</sequence>